<dbReference type="OMA" id="SRHYECR"/>
<dbReference type="GO" id="GO:0005615">
    <property type="term" value="C:extracellular space"/>
    <property type="evidence" value="ECO:0007669"/>
    <property type="project" value="TreeGrafter"/>
</dbReference>
<dbReference type="PANTHER" id="PTHR10340:SF57">
    <property type="entry name" value="METALLOPHOS DOMAIN-CONTAINING PROTEIN"/>
    <property type="match status" value="1"/>
</dbReference>
<keyword evidence="3" id="KW-0812">Transmembrane</keyword>
<evidence type="ECO:0000256" key="1">
    <source>
        <dbReference type="ARBA" id="ARBA00022801"/>
    </source>
</evidence>
<keyword evidence="1" id="KW-0378">Hydrolase</keyword>
<feature type="transmembrane region" description="Helical" evidence="3">
    <location>
        <begin position="42"/>
        <end position="64"/>
    </location>
</feature>
<comment type="caution">
    <text evidence="5">The sequence shown here is derived from an EMBL/GenBank/DDBJ whole genome shotgun (WGS) entry which is preliminary data.</text>
</comment>
<protein>
    <submittedName>
        <fullName evidence="5">Acid sphingomyelinase-like phosphodiesterase 3b</fullName>
    </submittedName>
</protein>
<evidence type="ECO:0000256" key="2">
    <source>
        <dbReference type="ARBA" id="ARBA00023180"/>
    </source>
</evidence>
<dbReference type="InterPro" id="IPR004843">
    <property type="entry name" value="Calcineurin-like_PHP"/>
</dbReference>
<evidence type="ECO:0000256" key="3">
    <source>
        <dbReference type="SAM" id="Phobius"/>
    </source>
</evidence>
<feature type="domain" description="Calcineurin-like phosphoesterase" evidence="4">
    <location>
        <begin position="107"/>
        <end position="342"/>
    </location>
</feature>
<accession>A0A5J4YKH3</accession>
<evidence type="ECO:0000313" key="6">
    <source>
        <dbReference type="Proteomes" id="UP000324585"/>
    </source>
</evidence>
<reference evidence="6" key="1">
    <citation type="journal article" date="2019" name="Nat. Commun.">
        <title>Expansion of phycobilisome linker gene families in mesophilic red algae.</title>
        <authorList>
            <person name="Lee J."/>
            <person name="Kim D."/>
            <person name="Bhattacharya D."/>
            <person name="Yoon H.S."/>
        </authorList>
    </citation>
    <scope>NUCLEOTIDE SEQUENCE [LARGE SCALE GENOMIC DNA]</scope>
    <source>
        <strain evidence="6">CCMP 1328</strain>
    </source>
</reference>
<dbReference type="Proteomes" id="UP000324585">
    <property type="component" value="Unassembled WGS sequence"/>
</dbReference>
<dbReference type="EMBL" id="VRMN01000013">
    <property type="protein sequence ID" value="KAA8491462.1"/>
    <property type="molecule type" value="Genomic_DNA"/>
</dbReference>
<evidence type="ECO:0000313" key="5">
    <source>
        <dbReference type="EMBL" id="KAA8491462.1"/>
    </source>
</evidence>
<name>A0A5J4YKH3_PORPP</name>
<dbReference type="InterPro" id="IPR029052">
    <property type="entry name" value="Metallo-depent_PP-like"/>
</dbReference>
<proteinExistence type="predicted"/>
<organism evidence="5 6">
    <name type="scientific">Porphyridium purpureum</name>
    <name type="common">Red alga</name>
    <name type="synonym">Porphyridium cruentum</name>
    <dbReference type="NCBI Taxonomy" id="35688"/>
    <lineage>
        <taxon>Eukaryota</taxon>
        <taxon>Rhodophyta</taxon>
        <taxon>Bangiophyceae</taxon>
        <taxon>Porphyridiales</taxon>
        <taxon>Porphyridiaceae</taxon>
        <taxon>Porphyridium</taxon>
    </lineage>
</organism>
<sequence length="546" mass="61077">MCVGEGGTMRMPMERTLLLPQARREENAAAQEQREPDGVREAAAACFCTPLAVYAIFATVVLFASNAWRLAQAEPGVQWCVCGTHRACVDNGPTRAAHLQRIQELLKFWWVSDLHIDLDYSAHVVPETPWLVCREFDQQRHTRSSGRGPGHQAFALGRVNCDPPLALFESQLLAMHAEDPNPSAIFLTGDVIAHFIASRSRAAQTLREVAAAISRKFPSTRVFVALGNVDMQLAGDESDDSALPLQFEFLASIFHSVGWLHTRDMQHTFATGGYYKADLDASLSVISINTNLMLKRQQADAGSNRAQLARQMLLWIEHQALRAQLEGRRLLLLGHAAPGAKTQLANWYEEYTTQFSDLSARFRGVFIMHLFGDFTEAVELRMLWDNSSQDAHVSSGVLIHPGLTPRRPAAPGSNPSFKQILYSRDQRVIMDSITWVMNLQAASFASMTGAGPHLDTWERQPSIRERFGLASLHSDELEALFMQLRSNVSTLERFYRVAWSRFITNHDFTSDLCDMRFTAAGPRLKCYADPTGLFRGLSESQAEPKR</sequence>
<dbReference type="Pfam" id="PF00149">
    <property type="entry name" value="Metallophos"/>
    <property type="match status" value="1"/>
</dbReference>
<keyword evidence="6" id="KW-1185">Reference proteome</keyword>
<gene>
    <name evidence="5" type="ORF">FVE85_2477</name>
</gene>
<dbReference type="PANTHER" id="PTHR10340">
    <property type="entry name" value="SPHINGOMYELIN PHOSPHODIESTERASE"/>
    <property type="match status" value="1"/>
</dbReference>
<keyword evidence="3" id="KW-1133">Transmembrane helix</keyword>
<dbReference type="Gene3D" id="3.60.21.10">
    <property type="match status" value="1"/>
</dbReference>
<dbReference type="AlphaFoldDB" id="A0A5J4YKH3"/>
<dbReference type="GO" id="GO:0008081">
    <property type="term" value="F:phosphoric diester hydrolase activity"/>
    <property type="evidence" value="ECO:0007669"/>
    <property type="project" value="TreeGrafter"/>
</dbReference>
<dbReference type="OrthoDB" id="348678at2759"/>
<evidence type="ECO:0000259" key="4">
    <source>
        <dbReference type="Pfam" id="PF00149"/>
    </source>
</evidence>
<dbReference type="SUPFAM" id="SSF56300">
    <property type="entry name" value="Metallo-dependent phosphatases"/>
    <property type="match status" value="1"/>
</dbReference>
<keyword evidence="3" id="KW-0472">Membrane</keyword>
<keyword evidence="2" id="KW-0325">Glycoprotein</keyword>